<dbReference type="GeneID" id="59377062"/>
<dbReference type="SUPFAM" id="SSF103473">
    <property type="entry name" value="MFS general substrate transporter"/>
    <property type="match status" value="1"/>
</dbReference>
<dbReference type="RefSeq" id="XP_036630397.1">
    <property type="nucleotide sequence ID" value="XM_036776777.1"/>
</dbReference>
<dbReference type="AlphaFoldDB" id="A0A8H6ZQX4"/>
<feature type="transmembrane region" description="Helical" evidence="7">
    <location>
        <begin position="322"/>
        <end position="342"/>
    </location>
</feature>
<dbReference type="PANTHER" id="PTHR43791:SF19">
    <property type="entry name" value="TRANSPORTER, PUTATIVE (AFU_ORTHOLOGUE AFUA_1G01812)-RELATED"/>
    <property type="match status" value="1"/>
</dbReference>
<keyword evidence="4 7" id="KW-1133">Transmembrane helix</keyword>
<feature type="transmembrane region" description="Helical" evidence="7">
    <location>
        <begin position="241"/>
        <end position="260"/>
    </location>
</feature>
<dbReference type="Gene3D" id="1.20.1250.20">
    <property type="entry name" value="MFS general substrate transporter like domains"/>
    <property type="match status" value="2"/>
</dbReference>
<feature type="compositionally biased region" description="Polar residues" evidence="6">
    <location>
        <begin position="1"/>
        <end position="16"/>
    </location>
</feature>
<feature type="transmembrane region" description="Helical" evidence="7">
    <location>
        <begin position="349"/>
        <end position="368"/>
    </location>
</feature>
<feature type="transmembrane region" description="Helical" evidence="7">
    <location>
        <begin position="164"/>
        <end position="186"/>
    </location>
</feature>
<dbReference type="VEuPathDB" id="FungiDB:PC9H_007244"/>
<dbReference type="GO" id="GO:0016020">
    <property type="term" value="C:membrane"/>
    <property type="evidence" value="ECO:0007669"/>
    <property type="project" value="UniProtKB-SubCell"/>
</dbReference>
<feature type="compositionally biased region" description="Low complexity" evidence="6">
    <location>
        <begin position="17"/>
        <end position="28"/>
    </location>
</feature>
<feature type="region of interest" description="Disordered" evidence="6">
    <location>
        <begin position="1"/>
        <end position="31"/>
    </location>
</feature>
<keyword evidence="9" id="KW-1185">Reference proteome</keyword>
<evidence type="ECO:0000313" key="9">
    <source>
        <dbReference type="Proteomes" id="UP000623687"/>
    </source>
</evidence>
<gene>
    <name evidence="8" type="ORF">PC9H_007244</name>
</gene>
<organism evidence="8 9">
    <name type="scientific">Pleurotus ostreatus</name>
    <name type="common">Oyster mushroom</name>
    <name type="synonym">White-rot fungus</name>
    <dbReference type="NCBI Taxonomy" id="5322"/>
    <lineage>
        <taxon>Eukaryota</taxon>
        <taxon>Fungi</taxon>
        <taxon>Dikarya</taxon>
        <taxon>Basidiomycota</taxon>
        <taxon>Agaricomycotina</taxon>
        <taxon>Agaricomycetes</taxon>
        <taxon>Agaricomycetidae</taxon>
        <taxon>Agaricales</taxon>
        <taxon>Pleurotineae</taxon>
        <taxon>Pleurotaceae</taxon>
        <taxon>Pleurotus</taxon>
    </lineage>
</organism>
<evidence type="ECO:0000256" key="6">
    <source>
        <dbReference type="SAM" id="MobiDB-lite"/>
    </source>
</evidence>
<feature type="transmembrane region" description="Helical" evidence="7">
    <location>
        <begin position="138"/>
        <end position="157"/>
    </location>
</feature>
<dbReference type="Pfam" id="PF07690">
    <property type="entry name" value="MFS_1"/>
    <property type="match status" value="1"/>
</dbReference>
<dbReference type="PANTHER" id="PTHR43791">
    <property type="entry name" value="PERMEASE-RELATED"/>
    <property type="match status" value="1"/>
</dbReference>
<evidence type="ECO:0000256" key="5">
    <source>
        <dbReference type="ARBA" id="ARBA00023136"/>
    </source>
</evidence>
<evidence type="ECO:0000256" key="1">
    <source>
        <dbReference type="ARBA" id="ARBA00004141"/>
    </source>
</evidence>
<evidence type="ECO:0000256" key="2">
    <source>
        <dbReference type="ARBA" id="ARBA00022448"/>
    </source>
</evidence>
<keyword evidence="3 7" id="KW-0812">Transmembrane</keyword>
<keyword evidence="5 7" id="KW-0472">Membrane</keyword>
<feature type="transmembrane region" description="Helical" evidence="7">
    <location>
        <begin position="442"/>
        <end position="460"/>
    </location>
</feature>
<dbReference type="FunFam" id="1.20.1250.20:FF:000018">
    <property type="entry name" value="MFS transporter permease"/>
    <property type="match status" value="1"/>
</dbReference>
<evidence type="ECO:0000313" key="8">
    <source>
        <dbReference type="EMBL" id="KAF7428025.1"/>
    </source>
</evidence>
<feature type="transmembrane region" description="Helical" evidence="7">
    <location>
        <begin position="409"/>
        <end position="430"/>
    </location>
</feature>
<feature type="transmembrane region" description="Helical" evidence="7">
    <location>
        <begin position="198"/>
        <end position="220"/>
    </location>
</feature>
<comment type="subcellular location">
    <subcellularLocation>
        <location evidence="1">Membrane</location>
        <topology evidence="1">Multi-pass membrane protein</topology>
    </subcellularLocation>
</comment>
<dbReference type="InterPro" id="IPR036259">
    <property type="entry name" value="MFS_trans_sf"/>
</dbReference>
<reference evidence="8" key="1">
    <citation type="submission" date="2019-07" db="EMBL/GenBank/DDBJ databases">
        <authorList>
            <person name="Palmer J.M."/>
        </authorList>
    </citation>
    <scope>NUCLEOTIDE SEQUENCE</scope>
    <source>
        <strain evidence="8">PC9</strain>
    </source>
</reference>
<evidence type="ECO:0000256" key="4">
    <source>
        <dbReference type="ARBA" id="ARBA00022989"/>
    </source>
</evidence>
<name>A0A8H6ZQX4_PLEOS</name>
<feature type="transmembrane region" description="Helical" evidence="7">
    <location>
        <begin position="374"/>
        <end position="397"/>
    </location>
</feature>
<dbReference type="Proteomes" id="UP000623687">
    <property type="component" value="Unassembled WGS sequence"/>
</dbReference>
<accession>A0A8H6ZQX4</accession>
<evidence type="ECO:0000256" key="3">
    <source>
        <dbReference type="ARBA" id="ARBA00022692"/>
    </source>
</evidence>
<sequence>MFISSTHPRFSNSPCRTETTQSESSLSSEKVKDNIKDTVQEVLPAIKDVEAIRVNYDDKERSRILRKMDLRLLPFVSLLYLLSFLDRSNIGNARVAGMAEDLNLVGLKYNVAAAVFSIPYALVEVPSNIALKLFRPSIWIPSIMLAWGIIMTLMCLVNSYAGLIVARLFLGVAEAGLFPGITFYLSHWYPRRKFAMRIAIFFSAATIAVMLSKAHLVGSLHSGLRKWMASEAFMGGNGFSALKDLSAATVVVATLSYFFMYDYPETASFLTESERRHVVEMLKEDSRSLATGFDKKYIFQAMTDYKTYAQIGIHMGSAQAQLLTVPIFACGCCSTVVIGILSDKFNIRGPFIIGCALVSMVGYIVLYTTSTPGAGYVGCIIAAVGVFPTVPVDLAWIGGNVGGTLKRGVAIAMVIGMGNLGGLCSAFIYFDGPRFHHGHGTIMGWLGLSILLTCFMMYDYDRCNNVKEALCQSEGIDESHSDAFAELGDHSPLFRSAHTPHI</sequence>
<dbReference type="GO" id="GO:0022857">
    <property type="term" value="F:transmembrane transporter activity"/>
    <property type="evidence" value="ECO:0007669"/>
    <property type="project" value="InterPro"/>
</dbReference>
<dbReference type="InterPro" id="IPR011701">
    <property type="entry name" value="MFS"/>
</dbReference>
<protein>
    <submittedName>
        <fullName evidence="8">Uncharacterized protein</fullName>
    </submittedName>
</protein>
<comment type="caution">
    <text evidence="8">The sequence shown here is derived from an EMBL/GenBank/DDBJ whole genome shotgun (WGS) entry which is preliminary data.</text>
</comment>
<dbReference type="EMBL" id="JACETU010000005">
    <property type="protein sequence ID" value="KAF7428025.1"/>
    <property type="molecule type" value="Genomic_DNA"/>
</dbReference>
<keyword evidence="2" id="KW-0813">Transport</keyword>
<evidence type="ECO:0000256" key="7">
    <source>
        <dbReference type="SAM" id="Phobius"/>
    </source>
</evidence>
<proteinExistence type="predicted"/>
<dbReference type="OrthoDB" id="2962993at2759"/>